<feature type="signal peptide" evidence="2">
    <location>
        <begin position="1"/>
        <end position="17"/>
    </location>
</feature>
<organism evidence="4 5">
    <name type="scientific">Brevundimonas diminuta 3F5N</name>
    <dbReference type="NCBI Taxonomy" id="1255603"/>
    <lineage>
        <taxon>Bacteria</taxon>
        <taxon>Pseudomonadati</taxon>
        <taxon>Pseudomonadota</taxon>
        <taxon>Alphaproteobacteria</taxon>
        <taxon>Caulobacterales</taxon>
        <taxon>Caulobacteraceae</taxon>
        <taxon>Brevundimonas</taxon>
    </lineage>
</organism>
<dbReference type="SUPFAM" id="SSF103088">
    <property type="entry name" value="OmpA-like"/>
    <property type="match status" value="1"/>
</dbReference>
<reference evidence="4 5" key="1">
    <citation type="submission" date="2017-02" db="EMBL/GenBank/DDBJ databases">
        <authorList>
            <person name="Peterson S.W."/>
        </authorList>
    </citation>
    <scope>NUCLEOTIDE SEQUENCE [LARGE SCALE GENOMIC DNA]</scope>
    <source>
        <strain evidence="4 5">3F5N</strain>
    </source>
</reference>
<evidence type="ECO:0000256" key="2">
    <source>
        <dbReference type="SAM" id="SignalP"/>
    </source>
</evidence>
<protein>
    <submittedName>
        <fullName evidence="4">OmpA family protein</fullName>
    </submittedName>
</protein>
<keyword evidence="1" id="KW-0472">Membrane</keyword>
<dbReference type="PROSITE" id="PS51257">
    <property type="entry name" value="PROKAR_LIPOPROTEIN"/>
    <property type="match status" value="1"/>
</dbReference>
<dbReference type="CDD" id="cd07185">
    <property type="entry name" value="OmpA_C-like"/>
    <property type="match status" value="1"/>
</dbReference>
<accession>A0A1R4GRH0</accession>
<name>A0A1R4GRH0_BREDI</name>
<dbReference type="PANTHER" id="PTHR30329:SF21">
    <property type="entry name" value="LIPOPROTEIN YIAD-RELATED"/>
    <property type="match status" value="1"/>
</dbReference>
<dbReference type="PROSITE" id="PS51123">
    <property type="entry name" value="OMPA_2"/>
    <property type="match status" value="1"/>
</dbReference>
<evidence type="ECO:0000256" key="1">
    <source>
        <dbReference type="PROSITE-ProRule" id="PRU00473"/>
    </source>
</evidence>
<dbReference type="InterPro" id="IPR006665">
    <property type="entry name" value="OmpA-like"/>
</dbReference>
<sequence length="151" mass="15503">MKLVSVVVLLTAGLVVAGCAATSGYKKRSDLVSDPSACADKRFEVYFVPDRATLTDAARQAIGMTATQLQGCQIKHVKVTGLADARSGTAAANQSISEQRARAVAEALAGAGLPAPAFDIEAAGAQGAVVGGVNDPLRRRTEVLIEVVAPR</sequence>
<feature type="domain" description="OmpA-like" evidence="3">
    <location>
        <begin position="34"/>
        <end position="149"/>
    </location>
</feature>
<dbReference type="GO" id="GO:0016020">
    <property type="term" value="C:membrane"/>
    <property type="evidence" value="ECO:0007669"/>
    <property type="project" value="UniProtKB-UniRule"/>
</dbReference>
<dbReference type="InterPro" id="IPR036737">
    <property type="entry name" value="OmpA-like_sf"/>
</dbReference>
<dbReference type="Pfam" id="PF00691">
    <property type="entry name" value="OmpA"/>
    <property type="match status" value="1"/>
</dbReference>
<evidence type="ECO:0000259" key="3">
    <source>
        <dbReference type="PROSITE" id="PS51123"/>
    </source>
</evidence>
<dbReference type="Proteomes" id="UP000195766">
    <property type="component" value="Unassembled WGS sequence"/>
</dbReference>
<dbReference type="OrthoDB" id="7205249at2"/>
<dbReference type="AlphaFoldDB" id="A0A1R4GRH0"/>
<keyword evidence="2" id="KW-0732">Signal</keyword>
<dbReference type="RefSeq" id="WP_087141848.1">
    <property type="nucleotide sequence ID" value="NZ_FUIE01000085.1"/>
</dbReference>
<gene>
    <name evidence="4" type="ORF">FM111_15500</name>
</gene>
<evidence type="ECO:0000313" key="4">
    <source>
        <dbReference type="EMBL" id="SJM70840.1"/>
    </source>
</evidence>
<dbReference type="PANTHER" id="PTHR30329">
    <property type="entry name" value="STATOR ELEMENT OF FLAGELLAR MOTOR COMPLEX"/>
    <property type="match status" value="1"/>
</dbReference>
<evidence type="ECO:0000313" key="5">
    <source>
        <dbReference type="Proteomes" id="UP000195766"/>
    </source>
</evidence>
<dbReference type="EMBL" id="FUIE01000085">
    <property type="protein sequence ID" value="SJM70840.1"/>
    <property type="molecule type" value="Genomic_DNA"/>
</dbReference>
<dbReference type="InterPro" id="IPR050330">
    <property type="entry name" value="Bact_OuterMem_StrucFunc"/>
</dbReference>
<proteinExistence type="predicted"/>
<dbReference type="Gene3D" id="3.30.1330.60">
    <property type="entry name" value="OmpA-like domain"/>
    <property type="match status" value="1"/>
</dbReference>
<feature type="chain" id="PRO_5013272350" evidence="2">
    <location>
        <begin position="18"/>
        <end position="151"/>
    </location>
</feature>